<dbReference type="GO" id="GO:0004252">
    <property type="term" value="F:serine-type endopeptidase activity"/>
    <property type="evidence" value="ECO:0007669"/>
    <property type="project" value="InterPro"/>
</dbReference>
<feature type="domain" description="Peptidase S8/S53" evidence="2">
    <location>
        <begin position="4"/>
        <end position="83"/>
    </location>
</feature>
<dbReference type="InterPro" id="IPR036852">
    <property type="entry name" value="Peptidase_S8/S53_dom_sf"/>
</dbReference>
<sequence length="230" mass="24164">CLEDAVSVGAVNGLGEIEDYSNVGQDLTFLAPVNLPAPTLPEFESELVNNHPFTGSSAAAPVVAAMMAIGRQIKPDSTVDELVELGKATGKSIDDYLIKDLRLVDFFAFSQALSTGFETTTTTPTPTPTPTETPTTTQRPVESPEKIFELLKVEKVWEAGFLGTGSVVAVFDRDGFATAHPAFEGKILEEVCFGDPSTDSYCSNGKEVEVGSGVALNHPGAAHGTLTAGV</sequence>
<feature type="non-terminal residue" evidence="3">
    <location>
        <position position="1"/>
    </location>
</feature>
<evidence type="ECO:0000256" key="1">
    <source>
        <dbReference type="SAM" id="MobiDB-lite"/>
    </source>
</evidence>
<dbReference type="Gene3D" id="3.40.50.200">
    <property type="entry name" value="Peptidase S8/S53 domain"/>
    <property type="match status" value="2"/>
</dbReference>
<reference evidence="3" key="1">
    <citation type="submission" date="2018-05" db="EMBL/GenBank/DDBJ databases">
        <authorList>
            <person name="Lanie J.A."/>
            <person name="Ng W.-L."/>
            <person name="Kazmierczak K.M."/>
            <person name="Andrzejewski T.M."/>
            <person name="Davidsen T.M."/>
            <person name="Wayne K.J."/>
            <person name="Tettelin H."/>
            <person name="Glass J.I."/>
            <person name="Rusch D."/>
            <person name="Podicherti R."/>
            <person name="Tsui H.-C.T."/>
            <person name="Winkler M.E."/>
        </authorList>
    </citation>
    <scope>NUCLEOTIDE SEQUENCE</scope>
</reference>
<name>A0A383EMK1_9ZZZZ</name>
<evidence type="ECO:0000259" key="2">
    <source>
        <dbReference type="Pfam" id="PF00082"/>
    </source>
</evidence>
<dbReference type="Pfam" id="PF00082">
    <property type="entry name" value="Peptidase_S8"/>
    <property type="match status" value="1"/>
</dbReference>
<dbReference type="SUPFAM" id="SSF52743">
    <property type="entry name" value="Subtilisin-like"/>
    <property type="match status" value="2"/>
</dbReference>
<gene>
    <name evidence="3" type="ORF">METZ01_LOCUS510678</name>
</gene>
<dbReference type="InterPro" id="IPR000209">
    <property type="entry name" value="Peptidase_S8/S53_dom"/>
</dbReference>
<dbReference type="PROSITE" id="PS51892">
    <property type="entry name" value="SUBTILASE"/>
    <property type="match status" value="1"/>
</dbReference>
<dbReference type="GO" id="GO:0006508">
    <property type="term" value="P:proteolysis"/>
    <property type="evidence" value="ECO:0007669"/>
    <property type="project" value="InterPro"/>
</dbReference>
<evidence type="ECO:0000313" key="3">
    <source>
        <dbReference type="EMBL" id="SVE57824.1"/>
    </source>
</evidence>
<dbReference type="AlphaFoldDB" id="A0A383EMK1"/>
<proteinExistence type="predicted"/>
<feature type="non-terminal residue" evidence="3">
    <location>
        <position position="230"/>
    </location>
</feature>
<dbReference type="EMBL" id="UINC01227081">
    <property type="protein sequence ID" value="SVE57824.1"/>
    <property type="molecule type" value="Genomic_DNA"/>
</dbReference>
<protein>
    <recommendedName>
        <fullName evidence="2">Peptidase S8/S53 domain-containing protein</fullName>
    </recommendedName>
</protein>
<feature type="region of interest" description="Disordered" evidence="1">
    <location>
        <begin position="117"/>
        <end position="141"/>
    </location>
</feature>
<organism evidence="3">
    <name type="scientific">marine metagenome</name>
    <dbReference type="NCBI Taxonomy" id="408172"/>
    <lineage>
        <taxon>unclassified sequences</taxon>
        <taxon>metagenomes</taxon>
        <taxon>ecological metagenomes</taxon>
    </lineage>
</organism>
<accession>A0A383EMK1</accession>